<evidence type="ECO:0000313" key="2">
    <source>
        <dbReference type="EMBL" id="SVD66886.1"/>
    </source>
</evidence>
<dbReference type="EMBL" id="UINC01165477">
    <property type="protein sequence ID" value="SVD66886.1"/>
    <property type="molecule type" value="Genomic_DNA"/>
</dbReference>
<organism evidence="2">
    <name type="scientific">marine metagenome</name>
    <dbReference type="NCBI Taxonomy" id="408172"/>
    <lineage>
        <taxon>unclassified sequences</taxon>
        <taxon>metagenomes</taxon>
        <taxon>ecological metagenomes</taxon>
    </lineage>
</organism>
<dbReference type="AlphaFoldDB" id="A0A382X6S6"/>
<accession>A0A382X6S6</accession>
<reference evidence="2" key="1">
    <citation type="submission" date="2018-05" db="EMBL/GenBank/DDBJ databases">
        <authorList>
            <person name="Lanie J.A."/>
            <person name="Ng W.-L."/>
            <person name="Kazmierczak K.M."/>
            <person name="Andrzejewski T.M."/>
            <person name="Davidsen T.M."/>
            <person name="Wayne K.J."/>
            <person name="Tettelin H."/>
            <person name="Glass J.I."/>
            <person name="Rusch D."/>
            <person name="Podicherti R."/>
            <person name="Tsui H.-C.T."/>
            <person name="Winkler M.E."/>
        </authorList>
    </citation>
    <scope>NUCLEOTIDE SEQUENCE</scope>
</reference>
<evidence type="ECO:0000256" key="1">
    <source>
        <dbReference type="SAM" id="MobiDB-lite"/>
    </source>
</evidence>
<gene>
    <name evidence="2" type="ORF">METZ01_LOCUS419740</name>
</gene>
<feature type="compositionally biased region" description="Polar residues" evidence="1">
    <location>
        <begin position="9"/>
        <end position="19"/>
    </location>
</feature>
<proteinExistence type="predicted"/>
<sequence>MKREFQQPGAINQTPQNLRRNTEKHGIIRKKEESYEKIISKKEDTTNQNVK</sequence>
<feature type="region of interest" description="Disordered" evidence="1">
    <location>
        <begin position="1"/>
        <end position="31"/>
    </location>
</feature>
<feature type="compositionally biased region" description="Basic and acidic residues" evidence="1">
    <location>
        <begin position="20"/>
        <end position="31"/>
    </location>
</feature>
<name>A0A382X6S6_9ZZZZ</name>
<protein>
    <submittedName>
        <fullName evidence="2">Uncharacterized protein</fullName>
    </submittedName>
</protein>